<proteinExistence type="predicted"/>
<dbReference type="Gene3D" id="2.60.120.40">
    <property type="match status" value="1"/>
</dbReference>
<sequence length="132" mass="13524">MADFVTAGTQTVEVNASVLFAANRIYSCNCPNIRHEPLSGRVVLLPGLYRVGFNGNFSAAAAGDVIFEIQQDGEGIPGARIQNTVAAGATINGAATVEVRVCKPCCATLSVKNVGATAATVSDANLVVSRIG</sequence>
<dbReference type="AlphaFoldDB" id="A0A414AG75"/>
<reference evidence="1 2" key="1">
    <citation type="submission" date="2018-08" db="EMBL/GenBank/DDBJ databases">
        <title>A genome reference for cultivated species of the human gut microbiota.</title>
        <authorList>
            <person name="Zou Y."/>
            <person name="Xue W."/>
            <person name="Luo G."/>
        </authorList>
    </citation>
    <scope>NUCLEOTIDE SEQUENCE [LARGE SCALE GENOMIC DNA]</scope>
    <source>
        <strain evidence="1 2">AM35-14</strain>
    </source>
</reference>
<protein>
    <submittedName>
        <fullName evidence="1">Uncharacterized protein</fullName>
    </submittedName>
</protein>
<evidence type="ECO:0000313" key="1">
    <source>
        <dbReference type="EMBL" id="RHC46874.1"/>
    </source>
</evidence>
<organism evidence="1 2">
    <name type="scientific">Enterocloster bolteae</name>
    <dbReference type="NCBI Taxonomy" id="208479"/>
    <lineage>
        <taxon>Bacteria</taxon>
        <taxon>Bacillati</taxon>
        <taxon>Bacillota</taxon>
        <taxon>Clostridia</taxon>
        <taxon>Lachnospirales</taxon>
        <taxon>Lachnospiraceae</taxon>
        <taxon>Enterocloster</taxon>
    </lineage>
</organism>
<name>A0A414AG75_9FIRM</name>
<gene>
    <name evidence="1" type="ORF">DW839_30565</name>
</gene>
<comment type="caution">
    <text evidence="1">The sequence shown here is derived from an EMBL/GenBank/DDBJ whole genome shotgun (WGS) entry which is preliminary data.</text>
</comment>
<dbReference type="Proteomes" id="UP000283975">
    <property type="component" value="Unassembled WGS sequence"/>
</dbReference>
<dbReference type="EMBL" id="QSHZ01000059">
    <property type="protein sequence ID" value="RHC46874.1"/>
    <property type="molecule type" value="Genomic_DNA"/>
</dbReference>
<evidence type="ECO:0000313" key="2">
    <source>
        <dbReference type="Proteomes" id="UP000283975"/>
    </source>
</evidence>
<accession>A0A414AG75</accession>
<dbReference type="InterPro" id="IPR008983">
    <property type="entry name" value="Tumour_necrosis_fac-like_dom"/>
</dbReference>